<accession>A0A430FSL0</accession>
<dbReference type="SUPFAM" id="SSF55729">
    <property type="entry name" value="Acyl-CoA N-acyltransferases (Nat)"/>
    <property type="match status" value="1"/>
</dbReference>
<dbReference type="PANTHER" id="PTHR43072:SF23">
    <property type="entry name" value="UPF0039 PROTEIN C11D3.02C"/>
    <property type="match status" value="1"/>
</dbReference>
<organism evidence="4 5">
    <name type="scientific">Bifidobacterium dolichotidis</name>
    <dbReference type="NCBI Taxonomy" id="2306976"/>
    <lineage>
        <taxon>Bacteria</taxon>
        <taxon>Bacillati</taxon>
        <taxon>Actinomycetota</taxon>
        <taxon>Actinomycetes</taxon>
        <taxon>Bifidobacteriales</taxon>
        <taxon>Bifidobacteriaceae</taxon>
        <taxon>Bifidobacterium</taxon>
    </lineage>
</organism>
<evidence type="ECO:0000256" key="2">
    <source>
        <dbReference type="ARBA" id="ARBA00023315"/>
    </source>
</evidence>
<evidence type="ECO:0000256" key="1">
    <source>
        <dbReference type="ARBA" id="ARBA00022679"/>
    </source>
</evidence>
<keyword evidence="5" id="KW-1185">Reference proteome</keyword>
<proteinExistence type="predicted"/>
<dbReference type="RefSeq" id="WP_206432053.1">
    <property type="nucleotide sequence ID" value="NZ_QXGM01000001.1"/>
</dbReference>
<dbReference type="Proteomes" id="UP000287609">
    <property type="component" value="Unassembled WGS sequence"/>
</dbReference>
<keyword evidence="2" id="KW-0012">Acyltransferase</keyword>
<keyword evidence="1 4" id="KW-0808">Transferase</keyword>
<dbReference type="InterPro" id="IPR016181">
    <property type="entry name" value="Acyl_CoA_acyltransferase"/>
</dbReference>
<evidence type="ECO:0000259" key="3">
    <source>
        <dbReference type="PROSITE" id="PS51186"/>
    </source>
</evidence>
<dbReference type="PROSITE" id="PS51186">
    <property type="entry name" value="GNAT"/>
    <property type="match status" value="1"/>
</dbReference>
<feature type="domain" description="N-acetyltransferase" evidence="3">
    <location>
        <begin position="5"/>
        <end position="173"/>
    </location>
</feature>
<dbReference type="InterPro" id="IPR000182">
    <property type="entry name" value="GNAT_dom"/>
</dbReference>
<dbReference type="AlphaFoldDB" id="A0A430FSL0"/>
<protein>
    <submittedName>
        <fullName evidence="4">GNAT family acetyltransferase</fullName>
    </submittedName>
</protein>
<dbReference type="GO" id="GO:0016747">
    <property type="term" value="F:acyltransferase activity, transferring groups other than amino-acyl groups"/>
    <property type="evidence" value="ECO:0007669"/>
    <property type="project" value="InterPro"/>
</dbReference>
<dbReference type="PANTHER" id="PTHR43072">
    <property type="entry name" value="N-ACETYLTRANSFERASE"/>
    <property type="match status" value="1"/>
</dbReference>
<evidence type="ECO:0000313" key="5">
    <source>
        <dbReference type="Proteomes" id="UP000287609"/>
    </source>
</evidence>
<dbReference type="Pfam" id="PF00583">
    <property type="entry name" value="Acetyltransf_1"/>
    <property type="match status" value="1"/>
</dbReference>
<name>A0A430FSL0_9BIFI</name>
<sequence>MSAQLVMRMAMHSDVIAITDIYNAAIVEGGINAQISPVSFENRETWLYDHKDPYGVFVVEAIDDATQTTSVVAFAACSEYYALPGYKGVTELAFYVAPEWRRQGVGYFTLHNLLREAHMRGLRKAICVIFADNLASMSLARSFGFRPFGMLEHAATDAKGILHDVAYYELDLI</sequence>
<dbReference type="Gene3D" id="3.40.630.30">
    <property type="match status" value="1"/>
</dbReference>
<dbReference type="CDD" id="cd04301">
    <property type="entry name" value="NAT_SF"/>
    <property type="match status" value="1"/>
</dbReference>
<dbReference type="EMBL" id="QXGM01000001">
    <property type="protein sequence ID" value="RSX55853.1"/>
    <property type="molecule type" value="Genomic_DNA"/>
</dbReference>
<gene>
    <name evidence="4" type="ORF">D2E26_0416</name>
</gene>
<reference evidence="4 5" key="1">
    <citation type="submission" date="2018-09" db="EMBL/GenBank/DDBJ databases">
        <title>Characterization of the phylogenetic diversity of five novel species belonging to the genus Bifidobacterium.</title>
        <authorList>
            <person name="Lugli G.A."/>
            <person name="Duranti S."/>
            <person name="Milani C."/>
        </authorList>
    </citation>
    <scope>NUCLEOTIDE SEQUENCE [LARGE SCALE GENOMIC DNA]</scope>
    <source>
        <strain evidence="4 5">2036B</strain>
    </source>
</reference>
<comment type="caution">
    <text evidence="4">The sequence shown here is derived from an EMBL/GenBank/DDBJ whole genome shotgun (WGS) entry which is preliminary data.</text>
</comment>
<evidence type="ECO:0000313" key="4">
    <source>
        <dbReference type="EMBL" id="RSX55853.1"/>
    </source>
</evidence>